<comment type="similarity">
    <text evidence="6">Belongs to the ABC-4 integral membrane protein family.</text>
</comment>
<reference evidence="10 11" key="1">
    <citation type="submission" date="2013-07" db="EMBL/GenBank/DDBJ databases">
        <title>Comparative Genomic and Metabolomic Analysis of Twelve Strains of Pseudoalteromonas luteoviolacea.</title>
        <authorList>
            <person name="Vynne N.G."/>
            <person name="Mansson M."/>
            <person name="Gram L."/>
        </authorList>
    </citation>
    <scope>NUCLEOTIDE SEQUENCE [LARGE SCALE GENOMIC DNA]</scope>
    <source>
        <strain evidence="10 11">S4060-1</strain>
    </source>
</reference>
<accession>A0A167MEJ4</accession>
<feature type="transmembrane region" description="Helical" evidence="7">
    <location>
        <begin position="685"/>
        <end position="710"/>
    </location>
</feature>
<dbReference type="InterPro" id="IPR003838">
    <property type="entry name" value="ABC3_permease_C"/>
</dbReference>
<feature type="domain" description="MacB-like periplasmic core" evidence="9">
    <location>
        <begin position="484"/>
        <end position="617"/>
    </location>
</feature>
<evidence type="ECO:0000256" key="2">
    <source>
        <dbReference type="ARBA" id="ARBA00022475"/>
    </source>
</evidence>
<feature type="domain" description="MacB-like periplasmic core" evidence="9">
    <location>
        <begin position="24"/>
        <end position="248"/>
    </location>
</feature>
<gene>
    <name evidence="10" type="ORF">N478_20310</name>
</gene>
<dbReference type="Pfam" id="PF02687">
    <property type="entry name" value="FtsX"/>
    <property type="match status" value="2"/>
</dbReference>
<keyword evidence="4 7" id="KW-1133">Transmembrane helix</keyword>
<feature type="transmembrane region" description="Helical" evidence="7">
    <location>
        <begin position="383"/>
        <end position="403"/>
    </location>
</feature>
<evidence type="ECO:0000256" key="4">
    <source>
        <dbReference type="ARBA" id="ARBA00022989"/>
    </source>
</evidence>
<dbReference type="InterPro" id="IPR050250">
    <property type="entry name" value="Macrolide_Exporter_MacB"/>
</dbReference>
<feature type="transmembrane region" description="Helical" evidence="7">
    <location>
        <begin position="347"/>
        <end position="371"/>
    </location>
</feature>
<feature type="domain" description="ABC3 transporter permease C-terminal" evidence="8">
    <location>
        <begin position="299"/>
        <end position="367"/>
    </location>
</feature>
<evidence type="ECO:0000256" key="7">
    <source>
        <dbReference type="SAM" id="Phobius"/>
    </source>
</evidence>
<comment type="caution">
    <text evidence="10">The sequence shown here is derived from an EMBL/GenBank/DDBJ whole genome shotgun (WGS) entry which is preliminary data.</text>
</comment>
<dbReference type="Pfam" id="PF12704">
    <property type="entry name" value="MacB_PCD"/>
    <property type="match status" value="2"/>
</dbReference>
<dbReference type="EMBL" id="AUXX01000018">
    <property type="protein sequence ID" value="KZN66262.1"/>
    <property type="molecule type" value="Genomic_DNA"/>
</dbReference>
<dbReference type="GO" id="GO:0022857">
    <property type="term" value="F:transmembrane transporter activity"/>
    <property type="evidence" value="ECO:0007669"/>
    <property type="project" value="TreeGrafter"/>
</dbReference>
<evidence type="ECO:0008006" key="12">
    <source>
        <dbReference type="Google" id="ProtNLM"/>
    </source>
</evidence>
<evidence type="ECO:0000259" key="8">
    <source>
        <dbReference type="Pfam" id="PF02687"/>
    </source>
</evidence>
<evidence type="ECO:0000256" key="6">
    <source>
        <dbReference type="ARBA" id="ARBA00038076"/>
    </source>
</evidence>
<name>A0A167MEJ4_9GAMM</name>
<evidence type="ECO:0000256" key="1">
    <source>
        <dbReference type="ARBA" id="ARBA00004651"/>
    </source>
</evidence>
<dbReference type="PATRIC" id="fig|1365257.3.peg.2750"/>
<comment type="subcellular location">
    <subcellularLocation>
        <location evidence="1">Cell membrane</location>
        <topology evidence="1">Multi-pass membrane protein</topology>
    </subcellularLocation>
</comment>
<feature type="transmembrane region" description="Helical" evidence="7">
    <location>
        <begin position="743"/>
        <end position="764"/>
    </location>
</feature>
<dbReference type="Proteomes" id="UP000076661">
    <property type="component" value="Unassembled WGS sequence"/>
</dbReference>
<keyword evidence="5 7" id="KW-0472">Membrane</keyword>
<keyword evidence="3 7" id="KW-0812">Transmembrane</keyword>
<dbReference type="PANTHER" id="PTHR30572:SF4">
    <property type="entry name" value="ABC TRANSPORTER PERMEASE YTRF"/>
    <property type="match status" value="1"/>
</dbReference>
<proteinExistence type="inferred from homology"/>
<feature type="transmembrane region" description="Helical" evidence="7">
    <location>
        <begin position="291"/>
        <end position="314"/>
    </location>
</feature>
<sequence length="815" mass="90112">MNQLSYQLKQAWAGLCIKKGFLVTIVTTLGITLGALLCILTLAYVMILKPLPYPEQEKIYQINSAVVDTERGRLGAAFEYPILIRLYDSQDVFSQSSLVRFETGVISSLPTQPTARTTFVTPGWFDLLGSTMALGRPFEHTEEKDSFNPVAVISYEAWRDEFNSDDAILDQSITIGATTYKVVGVLSEHFIEPEINGNGIKTDVFLPWDYNAVNLVPRLREGFGNFSTDQRFIGKLDSELSLSQVEQHLSGPLNAYWRENVSTFNGFENWSIRMELQPFKETILGDSENTVLLLLAGVAGLILIACTNITNLFMSRTADQQRQLAIQAAVGASKRHIFQMLSAQSGLVVFMSVVVGIAIAAAGFWVLQQYLALRLPRVEELSINGVTLTAALVITLLLGFIFARISAGMINYRALNSTLQSSGKGTGVQVSPTVRRWLVISQVSIVTLLIFVNIGLLKDSIKVINQPLGFETNNVSALSLEVNSAGNLSEEERKQLLNELSDKLEALPQVEGVARGLPPFAEGMSILQGAETAEERVGVRTKWVDHRYFQLFDIPLVDGDFFSEADFQDGRNFLIINDLYAKKLLDEGSVTEDTMIGTTILIAGHEYIIRGVVKGVKRPTELDVKLNSFLVARADDYEFAIKLKPNQTLSRELAVTLAQEVSSHFFVSKLETVNSLRDELLFTQYTTAITSAVLAVLTFFLATIGLYGILSYATQMRKFELGTRLAIGAKRGDIVRLIVKDNAIAVGIGFVISLVSLLALFIGYSEALSAYMNHQLIPLFVVTLLLICIMVLFACYWPARPIINSAPIRSLRNSE</sequence>
<dbReference type="InterPro" id="IPR025857">
    <property type="entry name" value="MacB_PCD"/>
</dbReference>
<evidence type="ECO:0000313" key="10">
    <source>
        <dbReference type="EMBL" id="KZN66262.1"/>
    </source>
</evidence>
<evidence type="ECO:0000313" key="11">
    <source>
        <dbReference type="Proteomes" id="UP000076661"/>
    </source>
</evidence>
<organism evidence="10 11">
    <name type="scientific">Pseudoalteromonas luteoviolacea S4060-1</name>
    <dbReference type="NCBI Taxonomy" id="1365257"/>
    <lineage>
        <taxon>Bacteria</taxon>
        <taxon>Pseudomonadati</taxon>
        <taxon>Pseudomonadota</taxon>
        <taxon>Gammaproteobacteria</taxon>
        <taxon>Alteromonadales</taxon>
        <taxon>Pseudoalteromonadaceae</taxon>
        <taxon>Pseudoalteromonas</taxon>
    </lineage>
</organism>
<dbReference type="AlphaFoldDB" id="A0A167MEJ4"/>
<feature type="transmembrane region" description="Helical" evidence="7">
    <location>
        <begin position="21"/>
        <end position="47"/>
    </location>
</feature>
<feature type="transmembrane region" description="Helical" evidence="7">
    <location>
        <begin position="437"/>
        <end position="457"/>
    </location>
</feature>
<keyword evidence="2" id="KW-1003">Cell membrane</keyword>
<feature type="transmembrane region" description="Helical" evidence="7">
    <location>
        <begin position="776"/>
        <end position="799"/>
    </location>
</feature>
<dbReference type="GO" id="GO:0005886">
    <property type="term" value="C:plasma membrane"/>
    <property type="evidence" value="ECO:0007669"/>
    <property type="project" value="UniProtKB-SubCell"/>
</dbReference>
<evidence type="ECO:0000256" key="5">
    <source>
        <dbReference type="ARBA" id="ARBA00023136"/>
    </source>
</evidence>
<evidence type="ECO:0000259" key="9">
    <source>
        <dbReference type="Pfam" id="PF12704"/>
    </source>
</evidence>
<protein>
    <recommendedName>
        <fullName evidence="12">ABC transporter permease</fullName>
    </recommendedName>
</protein>
<dbReference type="PANTHER" id="PTHR30572">
    <property type="entry name" value="MEMBRANE COMPONENT OF TRANSPORTER-RELATED"/>
    <property type="match status" value="1"/>
</dbReference>
<evidence type="ECO:0000256" key="3">
    <source>
        <dbReference type="ARBA" id="ARBA00022692"/>
    </source>
</evidence>
<dbReference type="RefSeq" id="WP_063381416.1">
    <property type="nucleotide sequence ID" value="NZ_AUXX01000018.1"/>
</dbReference>
<feature type="domain" description="ABC3 transporter permease C-terminal" evidence="8">
    <location>
        <begin position="693"/>
        <end position="805"/>
    </location>
</feature>